<feature type="transmembrane region" description="Helical" evidence="1">
    <location>
        <begin position="300"/>
        <end position="324"/>
    </location>
</feature>
<gene>
    <name evidence="4" type="ORF">Tsubulata_032934</name>
</gene>
<evidence type="ECO:0000313" key="5">
    <source>
        <dbReference type="Proteomes" id="UP001141552"/>
    </source>
</evidence>
<dbReference type="PANTHER" id="PTHR46245">
    <property type="entry name" value="B3 DOMAIN-CONTAINING PROTEIN OS07G0563300"/>
    <property type="match status" value="1"/>
</dbReference>
<keyword evidence="1" id="KW-1133">Transmembrane helix</keyword>
<evidence type="ECO:0000256" key="2">
    <source>
        <dbReference type="SAM" id="SignalP"/>
    </source>
</evidence>
<feature type="domain" description="VAL1-3 N-terminal zinc finger" evidence="3">
    <location>
        <begin position="29"/>
        <end position="75"/>
    </location>
</feature>
<reference evidence="4" key="1">
    <citation type="submission" date="2022-02" db="EMBL/GenBank/DDBJ databases">
        <authorList>
            <person name="Henning P.M."/>
            <person name="McCubbin A.G."/>
            <person name="Shore J.S."/>
        </authorList>
    </citation>
    <scope>NUCLEOTIDE SEQUENCE</scope>
    <source>
        <strain evidence="4">F60SS</strain>
        <tissue evidence="4">Leaves</tissue>
    </source>
</reference>
<accession>A0A9Q0FP57</accession>
<name>A0A9Q0FP57_9ROSI</name>
<dbReference type="Pfam" id="PF25813">
    <property type="entry name" value="zf_VAL1_N"/>
    <property type="match status" value="1"/>
</dbReference>
<proteinExistence type="predicted"/>
<protein>
    <recommendedName>
        <fullName evidence="3">VAL1-3 N-terminal zinc finger domain-containing protein</fullName>
    </recommendedName>
</protein>
<feature type="signal peptide" evidence="2">
    <location>
        <begin position="1"/>
        <end position="20"/>
    </location>
</feature>
<dbReference type="OrthoDB" id="757982at2759"/>
<evidence type="ECO:0000259" key="3">
    <source>
        <dbReference type="Pfam" id="PF25813"/>
    </source>
</evidence>
<dbReference type="InterPro" id="IPR057743">
    <property type="entry name" value="Zfn_VAL1-3_N"/>
</dbReference>
<keyword evidence="5" id="KW-1185">Reference proteome</keyword>
<dbReference type="PANTHER" id="PTHR46245:SF10">
    <property type="entry name" value="B3 DOMAIN-CONTAINING TRANSCRIPTION FACTOR VAL3"/>
    <property type="match status" value="1"/>
</dbReference>
<dbReference type="Proteomes" id="UP001141552">
    <property type="component" value="Unassembled WGS sequence"/>
</dbReference>
<dbReference type="AlphaFoldDB" id="A0A9Q0FP57"/>
<reference evidence="4" key="2">
    <citation type="journal article" date="2023" name="Plants (Basel)">
        <title>Annotation of the Turnera subulata (Passifloraceae) Draft Genome Reveals the S-Locus Evolved after the Divergence of Turneroideae from Passifloroideae in a Stepwise Manner.</title>
        <authorList>
            <person name="Henning P.M."/>
            <person name="Roalson E.H."/>
            <person name="Mir W."/>
            <person name="McCubbin A.G."/>
            <person name="Shore J.S."/>
        </authorList>
    </citation>
    <scope>NUCLEOTIDE SEQUENCE</scope>
    <source>
        <strain evidence="4">F60SS</strain>
    </source>
</reference>
<evidence type="ECO:0000313" key="4">
    <source>
        <dbReference type="EMBL" id="KAJ4833901.1"/>
    </source>
</evidence>
<evidence type="ECO:0000256" key="1">
    <source>
        <dbReference type="SAM" id="Phobius"/>
    </source>
</evidence>
<sequence>MSYFFPLLEWGSWLIWFSSAYEDGRFCETFHMNASGWRCCESCGKQVHCGCIVSLHAFVLLDAGGIECMACARKNILFTPNAWASSLFSHASLSERVKDPSIKGWSQLAGSGPVPWRQAPSLFNSPVPQSELPPRVMYDVVRLNSDASSLSLEKVKTEDFSERVINGGLKLGIRDILETGNAGINGVDQPGSHINISHQSSSLRGELCAPQIGVATPYENETNGQTGSSGTFFRPTASSPLSKHFHGNISNGVDLSIDQNRNARPRAESRGRSQLLPRYWPRFTDEELQQISGKYPSIQVMTFLLCFLSPCILYLSLLSFLHAIKMS</sequence>
<organism evidence="4 5">
    <name type="scientific">Turnera subulata</name>
    <dbReference type="NCBI Taxonomy" id="218843"/>
    <lineage>
        <taxon>Eukaryota</taxon>
        <taxon>Viridiplantae</taxon>
        <taxon>Streptophyta</taxon>
        <taxon>Embryophyta</taxon>
        <taxon>Tracheophyta</taxon>
        <taxon>Spermatophyta</taxon>
        <taxon>Magnoliopsida</taxon>
        <taxon>eudicotyledons</taxon>
        <taxon>Gunneridae</taxon>
        <taxon>Pentapetalae</taxon>
        <taxon>rosids</taxon>
        <taxon>fabids</taxon>
        <taxon>Malpighiales</taxon>
        <taxon>Passifloraceae</taxon>
        <taxon>Turnera</taxon>
    </lineage>
</organism>
<feature type="chain" id="PRO_5040308378" description="VAL1-3 N-terminal zinc finger domain-containing protein" evidence="2">
    <location>
        <begin position="21"/>
        <end position="327"/>
    </location>
</feature>
<keyword evidence="2" id="KW-0732">Signal</keyword>
<keyword evidence="1" id="KW-0472">Membrane</keyword>
<comment type="caution">
    <text evidence="4">The sequence shown here is derived from an EMBL/GenBank/DDBJ whole genome shotgun (WGS) entry which is preliminary data.</text>
</comment>
<dbReference type="EMBL" id="JAKUCV010004830">
    <property type="protein sequence ID" value="KAJ4833901.1"/>
    <property type="molecule type" value="Genomic_DNA"/>
</dbReference>
<keyword evidence="1" id="KW-0812">Transmembrane</keyword>